<keyword evidence="1" id="KW-0812">Transmembrane</keyword>
<keyword evidence="4" id="KW-1185">Reference proteome</keyword>
<evidence type="ECO:0000313" key="3">
    <source>
        <dbReference type="EMBL" id="RYU73165.1"/>
    </source>
</evidence>
<feature type="transmembrane region" description="Helical" evidence="1">
    <location>
        <begin position="12"/>
        <end position="32"/>
    </location>
</feature>
<comment type="caution">
    <text evidence="3">The sequence shown here is derived from an EMBL/GenBank/DDBJ whole genome shotgun (WGS) entry which is preliminary data.</text>
</comment>
<dbReference type="InterPro" id="IPR050640">
    <property type="entry name" value="Bact_2-comp_sensor_kinase"/>
</dbReference>
<organism evidence="3 4">
    <name type="scientific">Hymenobacter persicinus</name>
    <dbReference type="NCBI Taxonomy" id="2025506"/>
    <lineage>
        <taxon>Bacteria</taxon>
        <taxon>Pseudomonadati</taxon>
        <taxon>Bacteroidota</taxon>
        <taxon>Cytophagia</taxon>
        <taxon>Cytophagales</taxon>
        <taxon>Hymenobacteraceae</taxon>
        <taxon>Hymenobacter</taxon>
    </lineage>
</organism>
<dbReference type="GO" id="GO:0000155">
    <property type="term" value="F:phosphorelay sensor kinase activity"/>
    <property type="evidence" value="ECO:0007669"/>
    <property type="project" value="InterPro"/>
</dbReference>
<evidence type="ECO:0000313" key="4">
    <source>
        <dbReference type="Proteomes" id="UP000294155"/>
    </source>
</evidence>
<evidence type="ECO:0000259" key="2">
    <source>
        <dbReference type="Pfam" id="PF06580"/>
    </source>
</evidence>
<dbReference type="AlphaFoldDB" id="A0A4Q5LA77"/>
<dbReference type="EMBL" id="SEWE01000107">
    <property type="protein sequence ID" value="RYU73165.1"/>
    <property type="molecule type" value="Genomic_DNA"/>
</dbReference>
<keyword evidence="1" id="KW-0472">Membrane</keyword>
<gene>
    <name evidence="3" type="ORF">EWM57_20775</name>
</gene>
<dbReference type="PANTHER" id="PTHR34220:SF7">
    <property type="entry name" value="SENSOR HISTIDINE KINASE YPDA"/>
    <property type="match status" value="1"/>
</dbReference>
<feature type="transmembrane region" description="Helical" evidence="1">
    <location>
        <begin position="44"/>
        <end position="67"/>
    </location>
</feature>
<name>A0A4Q5LA77_9BACT</name>
<dbReference type="Pfam" id="PF06580">
    <property type="entry name" value="His_kinase"/>
    <property type="match status" value="1"/>
</dbReference>
<reference evidence="3 4" key="1">
    <citation type="submission" date="2019-02" db="EMBL/GenBank/DDBJ databases">
        <title>Bacterial novel species isolated from soil.</title>
        <authorList>
            <person name="Jung H.-Y."/>
        </authorList>
    </citation>
    <scope>NUCLEOTIDE SEQUENCE [LARGE SCALE GENOMIC DNA]</scope>
    <source>
        <strain evidence="3 4">1-3-3-3</strain>
    </source>
</reference>
<protein>
    <submittedName>
        <fullName evidence="3">Histidine kinase</fullName>
    </submittedName>
</protein>
<keyword evidence="3" id="KW-0418">Kinase</keyword>
<dbReference type="InterPro" id="IPR010559">
    <property type="entry name" value="Sig_transdc_His_kin_internal"/>
</dbReference>
<sequence>MRHRLTALSPRAAAALLQLGLWAVLAGFYFAWNNRPNFHFDGPVWPLVALQMGFAILLFNALVYLIIPRWLLRGHLGRALAGGVVLLYAFQVWMYVGSRLAAAYLPLSPVMRRTLHGFYVADFWSTLLSPLGQLGVLLGMLAILLFPVLISFLAYALVVDRRRLALERTRLRLELGYLKSQVNPQFLFNTLGSLHQLTRSRDARAPEMVLHLADLMRYTLYETDADRVPLRRELEFLDDFLALERLRRPPTVTIEHAVTGAVAAQQLVPLLLHPFLERLFAGLDDAPASALAHLACQLRVEPAAVELTLTRTSAAALPLTYQADPAIGAARRRLALHYPGRHSVGITEEAHAVRVRLRIQLDA</sequence>
<feature type="transmembrane region" description="Helical" evidence="1">
    <location>
        <begin position="134"/>
        <end position="158"/>
    </location>
</feature>
<proteinExistence type="predicted"/>
<evidence type="ECO:0000256" key="1">
    <source>
        <dbReference type="SAM" id="Phobius"/>
    </source>
</evidence>
<dbReference type="PANTHER" id="PTHR34220">
    <property type="entry name" value="SENSOR HISTIDINE KINASE YPDA"/>
    <property type="match status" value="1"/>
</dbReference>
<keyword evidence="1" id="KW-1133">Transmembrane helix</keyword>
<feature type="domain" description="Signal transduction histidine kinase internal region" evidence="2">
    <location>
        <begin position="174"/>
        <end position="248"/>
    </location>
</feature>
<dbReference type="GO" id="GO:0016020">
    <property type="term" value="C:membrane"/>
    <property type="evidence" value="ECO:0007669"/>
    <property type="project" value="InterPro"/>
</dbReference>
<dbReference type="RefSeq" id="WP_129923210.1">
    <property type="nucleotide sequence ID" value="NZ_SEWE01000107.1"/>
</dbReference>
<dbReference type="Proteomes" id="UP000294155">
    <property type="component" value="Unassembled WGS sequence"/>
</dbReference>
<accession>A0A4Q5LA77</accession>
<keyword evidence="3" id="KW-0808">Transferase</keyword>
<dbReference type="OrthoDB" id="9792992at2"/>
<feature type="transmembrane region" description="Helical" evidence="1">
    <location>
        <begin position="79"/>
        <end position="96"/>
    </location>
</feature>